<feature type="compositionally biased region" description="Basic and acidic residues" evidence="5">
    <location>
        <begin position="85"/>
        <end position="98"/>
    </location>
</feature>
<dbReference type="PANTHER" id="PTHR45916">
    <property type="entry name" value="STRUCTURAL MAINTENANCE OF CHROMOSOMES PROTEIN 5"/>
    <property type="match status" value="1"/>
</dbReference>
<organism evidence="7 8">
    <name type="scientific">Wolfiporia cocos (strain MD-104)</name>
    <name type="common">Brown rot fungus</name>
    <dbReference type="NCBI Taxonomy" id="742152"/>
    <lineage>
        <taxon>Eukaryota</taxon>
        <taxon>Fungi</taxon>
        <taxon>Dikarya</taxon>
        <taxon>Basidiomycota</taxon>
        <taxon>Agaricomycotina</taxon>
        <taxon>Agaricomycetes</taxon>
        <taxon>Polyporales</taxon>
        <taxon>Phaeolaceae</taxon>
        <taxon>Wolfiporia</taxon>
    </lineage>
</organism>
<dbReference type="OMA" id="RFWTSQP"/>
<name>A0A2H3JEV1_WOLCO</name>
<evidence type="ECO:0000259" key="6">
    <source>
        <dbReference type="Pfam" id="PF02463"/>
    </source>
</evidence>
<dbReference type="GO" id="GO:0000724">
    <property type="term" value="P:double-strand break repair via homologous recombination"/>
    <property type="evidence" value="ECO:0007669"/>
    <property type="project" value="TreeGrafter"/>
</dbReference>
<feature type="coiled-coil region" evidence="4">
    <location>
        <begin position="735"/>
        <end position="769"/>
    </location>
</feature>
<feature type="coiled-coil region" evidence="4">
    <location>
        <begin position="884"/>
        <end position="1010"/>
    </location>
</feature>
<dbReference type="InterPro" id="IPR027417">
    <property type="entry name" value="P-loop_NTPase"/>
</dbReference>
<feature type="coiled-coil region" evidence="4">
    <location>
        <begin position="293"/>
        <end position="334"/>
    </location>
</feature>
<dbReference type="GO" id="GO:0003697">
    <property type="term" value="F:single-stranded DNA binding"/>
    <property type="evidence" value="ECO:0007669"/>
    <property type="project" value="TreeGrafter"/>
</dbReference>
<gene>
    <name evidence="7" type="ORF">WOLCODRAFT_131502</name>
</gene>
<evidence type="ECO:0000313" key="7">
    <source>
        <dbReference type="EMBL" id="PCH40750.1"/>
    </source>
</evidence>
<reference evidence="7 8" key="1">
    <citation type="journal article" date="2012" name="Science">
        <title>The Paleozoic origin of enzymatic lignin decomposition reconstructed from 31 fungal genomes.</title>
        <authorList>
            <person name="Floudas D."/>
            <person name="Binder M."/>
            <person name="Riley R."/>
            <person name="Barry K."/>
            <person name="Blanchette R.A."/>
            <person name="Henrissat B."/>
            <person name="Martinez A.T."/>
            <person name="Otillar R."/>
            <person name="Spatafora J.W."/>
            <person name="Yadav J.S."/>
            <person name="Aerts A."/>
            <person name="Benoit I."/>
            <person name="Boyd A."/>
            <person name="Carlson A."/>
            <person name="Copeland A."/>
            <person name="Coutinho P.M."/>
            <person name="de Vries R.P."/>
            <person name="Ferreira P."/>
            <person name="Findley K."/>
            <person name="Foster B."/>
            <person name="Gaskell J."/>
            <person name="Glotzer D."/>
            <person name="Gorecki P."/>
            <person name="Heitman J."/>
            <person name="Hesse C."/>
            <person name="Hori C."/>
            <person name="Igarashi K."/>
            <person name="Jurgens J.A."/>
            <person name="Kallen N."/>
            <person name="Kersten P."/>
            <person name="Kohler A."/>
            <person name="Kuees U."/>
            <person name="Kumar T.K.A."/>
            <person name="Kuo A."/>
            <person name="LaButti K."/>
            <person name="Larrondo L.F."/>
            <person name="Lindquist E."/>
            <person name="Ling A."/>
            <person name="Lombard V."/>
            <person name="Lucas S."/>
            <person name="Lundell T."/>
            <person name="Martin R."/>
            <person name="McLaughlin D.J."/>
            <person name="Morgenstern I."/>
            <person name="Morin E."/>
            <person name="Murat C."/>
            <person name="Nagy L.G."/>
            <person name="Nolan M."/>
            <person name="Ohm R.A."/>
            <person name="Patyshakuliyeva A."/>
            <person name="Rokas A."/>
            <person name="Ruiz-Duenas F.J."/>
            <person name="Sabat G."/>
            <person name="Salamov A."/>
            <person name="Samejima M."/>
            <person name="Schmutz J."/>
            <person name="Slot J.C."/>
            <person name="St John F."/>
            <person name="Stenlid J."/>
            <person name="Sun H."/>
            <person name="Sun S."/>
            <person name="Syed K."/>
            <person name="Tsang A."/>
            <person name="Wiebenga A."/>
            <person name="Young D."/>
            <person name="Pisabarro A."/>
            <person name="Eastwood D.C."/>
            <person name="Martin F."/>
            <person name="Cullen D."/>
            <person name="Grigoriev I.V."/>
            <person name="Hibbett D.S."/>
        </authorList>
    </citation>
    <scope>NUCLEOTIDE SEQUENCE [LARGE SCALE GENOMIC DNA]</scope>
    <source>
        <strain evidence="7 8">MD-104</strain>
    </source>
</reference>
<evidence type="ECO:0000256" key="4">
    <source>
        <dbReference type="SAM" id="Coils"/>
    </source>
</evidence>
<dbReference type="GO" id="GO:0016787">
    <property type="term" value="F:hydrolase activity"/>
    <property type="evidence" value="ECO:0007669"/>
    <property type="project" value="UniProtKB-KW"/>
</dbReference>
<evidence type="ECO:0000256" key="2">
    <source>
        <dbReference type="ARBA" id="ARBA00018687"/>
    </source>
</evidence>
<feature type="coiled-coil region" evidence="4">
    <location>
        <begin position="794"/>
        <end position="821"/>
    </location>
</feature>
<protein>
    <recommendedName>
        <fullName evidence="2">Structural maintenance of chromosomes protein 5</fullName>
    </recommendedName>
</protein>
<keyword evidence="8" id="KW-1185">Reference proteome</keyword>
<keyword evidence="3 4" id="KW-0175">Coiled coil</keyword>
<dbReference type="EMBL" id="KB468113">
    <property type="protein sequence ID" value="PCH40750.1"/>
    <property type="molecule type" value="Genomic_DNA"/>
</dbReference>
<dbReference type="Pfam" id="PF02463">
    <property type="entry name" value="SMC_N"/>
    <property type="match status" value="1"/>
</dbReference>
<dbReference type="OrthoDB" id="10254973at2759"/>
<dbReference type="STRING" id="742152.A0A2H3JEV1"/>
<feature type="coiled-coil region" evidence="4">
    <location>
        <begin position="367"/>
        <end position="501"/>
    </location>
</feature>
<dbReference type="SUPFAM" id="SSF52540">
    <property type="entry name" value="P-loop containing nucleoside triphosphate hydrolases"/>
    <property type="match status" value="2"/>
</dbReference>
<dbReference type="GO" id="GO:0005634">
    <property type="term" value="C:nucleus"/>
    <property type="evidence" value="ECO:0007669"/>
    <property type="project" value="TreeGrafter"/>
</dbReference>
<comment type="similarity">
    <text evidence="1">Belongs to the SMC family. SMC5 subfamily.</text>
</comment>
<dbReference type="AlphaFoldDB" id="A0A2H3JEV1"/>
<dbReference type="GO" id="GO:0030915">
    <property type="term" value="C:Smc5-Smc6 complex"/>
    <property type="evidence" value="ECO:0007669"/>
    <property type="project" value="TreeGrafter"/>
</dbReference>
<dbReference type="InterPro" id="IPR003395">
    <property type="entry name" value="RecF/RecN/SMC_N"/>
</dbReference>
<keyword evidence="7" id="KW-0378">Hydrolase</keyword>
<feature type="region of interest" description="Disordered" evidence="5">
    <location>
        <begin position="1"/>
        <end position="98"/>
    </location>
</feature>
<accession>A0A2H3JEV1</accession>
<proteinExistence type="inferred from homology"/>
<evidence type="ECO:0000256" key="5">
    <source>
        <dbReference type="SAM" id="MobiDB-lite"/>
    </source>
</evidence>
<dbReference type="Gene3D" id="3.40.50.300">
    <property type="entry name" value="P-loop containing nucleotide triphosphate hydrolases"/>
    <property type="match status" value="2"/>
</dbReference>
<dbReference type="Proteomes" id="UP000218811">
    <property type="component" value="Unassembled WGS sequence"/>
</dbReference>
<feature type="domain" description="RecF/RecN/SMC N-terminal" evidence="6">
    <location>
        <begin position="122"/>
        <end position="1134"/>
    </location>
</feature>
<evidence type="ECO:0000313" key="8">
    <source>
        <dbReference type="Proteomes" id="UP000218811"/>
    </source>
</evidence>
<evidence type="ECO:0000256" key="3">
    <source>
        <dbReference type="ARBA" id="ARBA00023054"/>
    </source>
</evidence>
<sequence>MPRKAASPASEDSQKENHGLRGRKDSDKMAQQQNAKGKGIARRQIVSEDETREIVEDDDEREGEEEDEENEENEDASPKGRKRVRINEEGDSRPVDDDVEPVKKERIRTLPRDVDGFVPGSIVRIQLKNFVTYDFVEFCPGPYLNLIFGPNGTGKSTIACAICLGLNFPPSVLGRATDLNSFVKIGTNSGHIEIELKGSKGKPNLTIRRTLSAKSKSSNFFLNGQAASGREIQNRMAELNVQVSNLCTFLPQDKVSEFAQMSPQQLLRETQRAAGNASLTTWHDALISSGKDLKQLQELLNSDTDQLKTAEERNAALEREVKRFEERRQLEREVQLYELILPFREYVEAKNNYTVAKATQREALARVKKLQERNKPISERKEAIEAQIAEYESLRDDKKKTIRRKYESIARKTTESEKKEMEAETLTNKLENLKNLEKTRLREINKCEKAIAQFQHQLDNPPEIEDVDAINTEMRKVNQEKNKLANEISEIQDKQKAVIAEESRFKAVVDENTHYLQQLEDVSHQKLDALSRGDQDCGDAVRWLRANKHRFKMDVFEPPTLCVTVPDPRYADAVEACFGSGQLRTFVAQCEEDYQLLNRLLVDTPEAIGRKARLHTWYKNKDESQLPPPPISEQEMRELGFDGYAIDYVNCPEGLRWFLTSNMNMHRTAIALDPNAVDARRAMDMVSRTGPEGGGGGASYIVGHVFNSVTRSRYGKRLPQNSTRMVKPARNLVSATVDQSLKERYERAIEEARRELSIISEQMQVLGEEDAGIRSQSRELKRQTDGLQARKDHAQRLQQNQTTLTVKIERARDELQKLLNRPSVDEERARLKIQLLKVARERADIAQQCLALMRDVIKDQAEATRLGLHQAQAAANKAALEVLFEEKEAELAKALAVYQEANKAYEVAKQDSKAKLELSKEKLESVDDELRDRFREMEHDGQASAMSAEQVRAELETKQAQLEMNLHTNGGVVEQYKKRQAEIAALTRTIEDRQKKVLKLERSIKAARDNWQPALEELVTSIGQKFSAAFDRLGCAGEVRIHEHEDYDKWTIDILVKFRDEEKLQLLTGERQSGGERSLTTILYLMSLTEEARAPFSLVDEINQGMDRRAERAVHNALVDVTCKEDSGQYFLITPKLLPDLKYAERMKVLCVNNGEWLPEEISIGNMMSLIEGYVQHNRGRSASSM</sequence>
<dbReference type="PANTHER" id="PTHR45916:SF1">
    <property type="entry name" value="STRUCTURAL MAINTENANCE OF CHROMOSOMES PROTEIN 5"/>
    <property type="match status" value="1"/>
</dbReference>
<evidence type="ECO:0000256" key="1">
    <source>
        <dbReference type="ARBA" id="ARBA00010171"/>
    </source>
</evidence>
<feature type="compositionally biased region" description="Acidic residues" evidence="5">
    <location>
        <begin position="47"/>
        <end position="75"/>
    </location>
</feature>
<feature type="compositionally biased region" description="Basic and acidic residues" evidence="5">
    <location>
        <begin position="12"/>
        <end position="28"/>
    </location>
</feature>